<evidence type="ECO:0000313" key="2">
    <source>
        <dbReference type="EMBL" id="KAK7686367.1"/>
    </source>
</evidence>
<dbReference type="Gene3D" id="1.20.1280.50">
    <property type="match status" value="1"/>
</dbReference>
<reference evidence="2 3" key="1">
    <citation type="submission" date="2022-09" db="EMBL/GenBank/DDBJ databases">
        <authorList>
            <person name="Palmer J.M."/>
        </authorList>
    </citation>
    <scope>NUCLEOTIDE SEQUENCE [LARGE SCALE GENOMIC DNA]</scope>
    <source>
        <strain evidence="2 3">DSM 7382</strain>
    </source>
</reference>
<name>A0AAW0G940_9APHY</name>
<dbReference type="Pfam" id="PF12937">
    <property type="entry name" value="F-box-like"/>
    <property type="match status" value="1"/>
</dbReference>
<sequence>MALTRAMRRLQRRLPLELIVNILDCLGLEIDQTSLKACARVCHSWLPLARSILWRDLKIDVYRGLQRVQQLADGSAVVCSYIRTLEFSSPIDEVHAYLVLKLIEKLPRLRTLKLWVRELTPKSGPSDVQPTLSVDNLTFVPCFSPAVDVTSFLAHFQCINNLHVKCMIFSDESSINNLSSLEHLRVTSFTVTSEEAPFIYKILEPTLHYIISLTLLYLMLRDWESTGLLIHCTAPHLKSLSLELPGCNSRIPHDLDEIKSFVTSLNLPQCQVLQSLTMMLVSKNIRVSTHTINELIIGILDRVPTLIQTLTFHLGDLDICKFACSPLDYPVHWEQWDATFKKLRHLTLVTFKISTRCDMAFTAWQQFITGKLPGQHSSGQLQIYPIEPYPLLGHIYNSLR</sequence>
<gene>
    <name evidence="2" type="ORF">QCA50_010591</name>
</gene>
<feature type="domain" description="F-box" evidence="1">
    <location>
        <begin position="13"/>
        <end position="57"/>
    </location>
</feature>
<evidence type="ECO:0000259" key="1">
    <source>
        <dbReference type="Pfam" id="PF12937"/>
    </source>
</evidence>
<evidence type="ECO:0000313" key="3">
    <source>
        <dbReference type="Proteomes" id="UP001385951"/>
    </source>
</evidence>
<dbReference type="Proteomes" id="UP001385951">
    <property type="component" value="Unassembled WGS sequence"/>
</dbReference>
<protein>
    <recommendedName>
        <fullName evidence="1">F-box domain-containing protein</fullName>
    </recommendedName>
</protein>
<dbReference type="SUPFAM" id="SSF81383">
    <property type="entry name" value="F-box domain"/>
    <property type="match status" value="1"/>
</dbReference>
<dbReference type="InterPro" id="IPR036047">
    <property type="entry name" value="F-box-like_dom_sf"/>
</dbReference>
<dbReference type="SUPFAM" id="SSF52047">
    <property type="entry name" value="RNI-like"/>
    <property type="match status" value="1"/>
</dbReference>
<organism evidence="2 3">
    <name type="scientific">Cerrena zonata</name>
    <dbReference type="NCBI Taxonomy" id="2478898"/>
    <lineage>
        <taxon>Eukaryota</taxon>
        <taxon>Fungi</taxon>
        <taxon>Dikarya</taxon>
        <taxon>Basidiomycota</taxon>
        <taxon>Agaricomycotina</taxon>
        <taxon>Agaricomycetes</taxon>
        <taxon>Polyporales</taxon>
        <taxon>Cerrenaceae</taxon>
        <taxon>Cerrena</taxon>
    </lineage>
</organism>
<comment type="caution">
    <text evidence="2">The sequence shown here is derived from an EMBL/GenBank/DDBJ whole genome shotgun (WGS) entry which is preliminary data.</text>
</comment>
<dbReference type="EMBL" id="JASBNA010000017">
    <property type="protein sequence ID" value="KAK7686367.1"/>
    <property type="molecule type" value="Genomic_DNA"/>
</dbReference>
<dbReference type="InterPro" id="IPR001810">
    <property type="entry name" value="F-box_dom"/>
</dbReference>
<accession>A0AAW0G940</accession>
<keyword evidence="3" id="KW-1185">Reference proteome</keyword>
<dbReference type="AlphaFoldDB" id="A0AAW0G940"/>
<proteinExistence type="predicted"/>